<name>H9GQ72_ANOCA</name>
<dbReference type="GO" id="GO:0004875">
    <property type="term" value="F:complement receptor activity"/>
    <property type="evidence" value="ECO:0000318"/>
    <property type="project" value="GO_Central"/>
</dbReference>
<evidence type="ECO:0000256" key="10">
    <source>
        <dbReference type="ARBA" id="ARBA00023224"/>
    </source>
</evidence>
<keyword evidence="3 14" id="KW-0812">Transmembrane</keyword>
<keyword evidence="9" id="KW-0325">Glycoprotein</keyword>
<feature type="transmembrane region" description="Helical" evidence="15">
    <location>
        <begin position="195"/>
        <end position="217"/>
    </location>
</feature>
<keyword evidence="8 14" id="KW-0675">Receptor</keyword>
<dbReference type="HOGENOM" id="CLU_009579_8_0_1"/>
<dbReference type="GO" id="GO:0005886">
    <property type="term" value="C:plasma membrane"/>
    <property type="evidence" value="ECO:0000318"/>
    <property type="project" value="GO_Central"/>
</dbReference>
<feature type="transmembrane region" description="Helical" evidence="15">
    <location>
        <begin position="65"/>
        <end position="84"/>
    </location>
</feature>
<feature type="transmembrane region" description="Helical" evidence="15">
    <location>
        <begin position="104"/>
        <end position="123"/>
    </location>
</feature>
<dbReference type="AlphaFoldDB" id="H9GQ72"/>
<comment type="similarity">
    <text evidence="14">Belongs to the G-protein coupled receptor 1 family.</text>
</comment>
<dbReference type="InParanoid" id="H9GQ72"/>
<reference evidence="17" key="2">
    <citation type="submission" date="2025-08" db="UniProtKB">
        <authorList>
            <consortium name="Ensembl"/>
        </authorList>
    </citation>
    <scope>IDENTIFICATION</scope>
</reference>
<feature type="domain" description="G-protein coupled receptors family 1 profile" evidence="16">
    <location>
        <begin position="45"/>
        <end position="294"/>
    </location>
</feature>
<dbReference type="Pfam" id="PF00001">
    <property type="entry name" value="7tm_1"/>
    <property type="match status" value="1"/>
</dbReference>
<evidence type="ECO:0000256" key="8">
    <source>
        <dbReference type="ARBA" id="ARBA00023170"/>
    </source>
</evidence>
<evidence type="ECO:0000256" key="5">
    <source>
        <dbReference type="ARBA" id="ARBA00023040"/>
    </source>
</evidence>
<feature type="transmembrane region" description="Helical" evidence="15">
    <location>
        <begin position="238"/>
        <end position="257"/>
    </location>
</feature>
<dbReference type="InterPro" id="IPR017452">
    <property type="entry name" value="GPCR_Rhodpsn_7TM"/>
</dbReference>
<dbReference type="GO" id="GO:0007204">
    <property type="term" value="P:positive regulation of cytosolic calcium ion concentration"/>
    <property type="evidence" value="ECO:0000318"/>
    <property type="project" value="GO_Central"/>
</dbReference>
<keyword evidence="5 14" id="KW-0297">G-protein coupled receptor</keyword>
<proteinExistence type="inferred from homology"/>
<evidence type="ECO:0000256" key="15">
    <source>
        <dbReference type="SAM" id="Phobius"/>
    </source>
</evidence>
<keyword evidence="6 15" id="KW-0472">Membrane</keyword>
<dbReference type="FunFam" id="1.20.1070.10:FF:000315">
    <property type="entry name" value="G protein-coupled receptor 32"/>
    <property type="match status" value="1"/>
</dbReference>
<comment type="subcellular location">
    <subcellularLocation>
        <location evidence="1">Cell membrane</location>
        <topology evidence="1">Multi-pass membrane protein</topology>
    </subcellularLocation>
</comment>
<keyword evidence="7" id="KW-1015">Disulfide bond</keyword>
<dbReference type="GO" id="GO:0006954">
    <property type="term" value="P:inflammatory response"/>
    <property type="evidence" value="ECO:0000318"/>
    <property type="project" value="GO_Central"/>
</dbReference>
<evidence type="ECO:0000256" key="6">
    <source>
        <dbReference type="ARBA" id="ARBA00023136"/>
    </source>
</evidence>
<evidence type="ECO:0000256" key="1">
    <source>
        <dbReference type="ARBA" id="ARBA00004651"/>
    </source>
</evidence>
<feature type="transmembrane region" description="Helical" evidence="15">
    <location>
        <begin position="277"/>
        <end position="297"/>
    </location>
</feature>
<dbReference type="eggNOG" id="KOG3656">
    <property type="taxonomic scope" value="Eukaryota"/>
</dbReference>
<dbReference type="PROSITE" id="PS00237">
    <property type="entry name" value="G_PROTEIN_RECEP_F1_1"/>
    <property type="match status" value="1"/>
</dbReference>
<dbReference type="GO" id="GO:0002430">
    <property type="term" value="P:complement receptor mediated signaling pathway"/>
    <property type="evidence" value="ECO:0000318"/>
    <property type="project" value="GO_Central"/>
</dbReference>
<comment type="similarity">
    <text evidence="11">Belongs to the chemokine-like receptor (CMKLR) family.</text>
</comment>
<dbReference type="PRINTS" id="PR00237">
    <property type="entry name" value="GPCRRHODOPSN"/>
</dbReference>
<keyword evidence="2" id="KW-1003">Cell membrane</keyword>
<keyword evidence="18" id="KW-1185">Reference proteome</keyword>
<reference evidence="17" key="1">
    <citation type="submission" date="2009-12" db="EMBL/GenBank/DDBJ databases">
        <title>The Genome Sequence of Anolis carolinensis (Green Anole Lizard).</title>
        <authorList>
            <consortium name="The Genome Sequencing Platform"/>
            <person name="Di Palma F."/>
            <person name="Alfoldi J."/>
            <person name="Heiman D."/>
            <person name="Young S."/>
            <person name="Grabherr M."/>
            <person name="Johnson J."/>
            <person name="Lander E.S."/>
            <person name="Lindblad-Toh K."/>
        </authorList>
    </citation>
    <scope>NUCLEOTIDE SEQUENCE [LARGE SCALE GENOMIC DNA]</scope>
    <source>
        <strain evidence="17">JBL SC #1</strain>
    </source>
</reference>
<dbReference type="InterPro" id="IPR000826">
    <property type="entry name" value="Formyl_rcpt-rel"/>
</dbReference>
<evidence type="ECO:0000256" key="7">
    <source>
        <dbReference type="ARBA" id="ARBA00023157"/>
    </source>
</evidence>
<protein>
    <recommendedName>
        <fullName evidence="13">Probable G-protein coupled receptor 33</fullName>
    </recommendedName>
</protein>
<evidence type="ECO:0000256" key="2">
    <source>
        <dbReference type="ARBA" id="ARBA00022475"/>
    </source>
</evidence>
<dbReference type="GO" id="GO:0004930">
    <property type="term" value="F:G protein-coupled receptor activity"/>
    <property type="evidence" value="ECO:0000318"/>
    <property type="project" value="GO_Central"/>
</dbReference>
<evidence type="ECO:0000313" key="17">
    <source>
        <dbReference type="Ensembl" id="ENSACAP00000018019.2"/>
    </source>
</evidence>
<dbReference type="STRING" id="28377.ENSACAP00000018019"/>
<dbReference type="PANTHER" id="PTHR24225">
    <property type="entry name" value="CHEMOTACTIC RECEPTOR"/>
    <property type="match status" value="1"/>
</dbReference>
<evidence type="ECO:0000256" key="14">
    <source>
        <dbReference type="RuleBase" id="RU000688"/>
    </source>
</evidence>
<evidence type="ECO:0000256" key="3">
    <source>
        <dbReference type="ARBA" id="ARBA00022692"/>
    </source>
</evidence>
<dbReference type="PROSITE" id="PS50262">
    <property type="entry name" value="G_PROTEIN_RECEP_F1_2"/>
    <property type="match status" value="1"/>
</dbReference>
<dbReference type="PANTHER" id="PTHR24225:SF5">
    <property type="entry name" value="G-PROTEIN COUPLED RECEPTOR 33-RELATED"/>
    <property type="match status" value="1"/>
</dbReference>
<evidence type="ECO:0000256" key="9">
    <source>
        <dbReference type="ARBA" id="ARBA00023180"/>
    </source>
</evidence>
<keyword evidence="10 14" id="KW-0807">Transducer</keyword>
<dbReference type="Gene3D" id="1.20.1070.10">
    <property type="entry name" value="Rhodopsin 7-helix transmembrane proteins"/>
    <property type="match status" value="1"/>
</dbReference>
<dbReference type="InterPro" id="IPR000276">
    <property type="entry name" value="GPCR_Rhodpsn"/>
</dbReference>
<keyword evidence="4 15" id="KW-1133">Transmembrane helix</keyword>
<dbReference type="SUPFAM" id="SSF81321">
    <property type="entry name" value="Family A G protein-coupled receptor-like"/>
    <property type="match status" value="1"/>
</dbReference>
<reference evidence="17" key="3">
    <citation type="submission" date="2025-09" db="UniProtKB">
        <authorList>
            <consortium name="Ensembl"/>
        </authorList>
    </citation>
    <scope>IDENTIFICATION</scope>
</reference>
<evidence type="ECO:0000313" key="18">
    <source>
        <dbReference type="Proteomes" id="UP000001646"/>
    </source>
</evidence>
<evidence type="ECO:0000256" key="11">
    <source>
        <dbReference type="ARBA" id="ARBA00025736"/>
    </source>
</evidence>
<organism evidence="17 18">
    <name type="scientific">Anolis carolinensis</name>
    <name type="common">Green anole</name>
    <name type="synonym">American chameleon</name>
    <dbReference type="NCBI Taxonomy" id="28377"/>
    <lineage>
        <taxon>Eukaryota</taxon>
        <taxon>Metazoa</taxon>
        <taxon>Chordata</taxon>
        <taxon>Craniata</taxon>
        <taxon>Vertebrata</taxon>
        <taxon>Euteleostomi</taxon>
        <taxon>Lepidosauria</taxon>
        <taxon>Squamata</taxon>
        <taxon>Bifurcata</taxon>
        <taxon>Unidentata</taxon>
        <taxon>Episquamata</taxon>
        <taxon>Toxicofera</taxon>
        <taxon>Iguania</taxon>
        <taxon>Dactyloidae</taxon>
        <taxon>Anolis</taxon>
    </lineage>
</organism>
<evidence type="ECO:0000259" key="16">
    <source>
        <dbReference type="PROSITE" id="PS50262"/>
    </source>
</evidence>
<dbReference type="PRINTS" id="PR00526">
    <property type="entry name" value="FMETLEUPHER"/>
</dbReference>
<sequence length="359" mass="41613">MDKTKPMKYISVKEMNTSNNSEDEVSINIALGSFILVSFLVGMAINGTILWLLWMKMTRTVNTLWFLHLTLSYLISCCTLPFFGISNVLNLRWIFKDAMCKLSVFFITLGMVSTVFLLATISLDRYLLICHPVWSQHNRTIPRAWRLIIGAWLLSVCISAPYLAFSKTREVENYGSICTVNYTVYEKWDGDKIELAFIVVRFLLNFLLPFFTIMFCYCSMGWKMKKKRLVRTGKPFKVLGVAVASFFIFRLPFYLYMCFLLIHKETSLRETQEHLRIIFHIGVCLNICFTPFIYLFVGEKFQQVFKTSIVVLLKKSFTESPSMLLETASLRTEDMRTSNNSSSNNLEMVTIHGKDRPLL</sequence>
<evidence type="ECO:0000256" key="13">
    <source>
        <dbReference type="ARBA" id="ARBA00039587"/>
    </source>
</evidence>
<comment type="function">
    <text evidence="12">Orphan receptor; could be a chemoattractant receptor.</text>
</comment>
<feature type="transmembrane region" description="Helical" evidence="15">
    <location>
        <begin position="29"/>
        <end position="53"/>
    </location>
</feature>
<dbReference type="Ensembl" id="ENSACAT00000027732.2">
    <property type="protein sequence ID" value="ENSACAP00000018019.2"/>
    <property type="gene ID" value="ENSACAG00000027962.2"/>
</dbReference>
<feature type="transmembrane region" description="Helical" evidence="15">
    <location>
        <begin position="144"/>
        <end position="165"/>
    </location>
</feature>
<accession>H9GQ72</accession>
<dbReference type="GO" id="GO:0007200">
    <property type="term" value="P:phospholipase C-activating G protein-coupled receptor signaling pathway"/>
    <property type="evidence" value="ECO:0000318"/>
    <property type="project" value="GO_Central"/>
</dbReference>
<dbReference type="Proteomes" id="UP000001646">
    <property type="component" value="Unplaced"/>
</dbReference>
<evidence type="ECO:0000256" key="4">
    <source>
        <dbReference type="ARBA" id="ARBA00022989"/>
    </source>
</evidence>
<dbReference type="GeneTree" id="ENSGT01140000282544"/>
<evidence type="ECO:0000256" key="12">
    <source>
        <dbReference type="ARBA" id="ARBA00037161"/>
    </source>
</evidence>